<dbReference type="Gene3D" id="3.40.50.720">
    <property type="entry name" value="NAD(P)-binding Rossmann-like Domain"/>
    <property type="match status" value="2"/>
</dbReference>
<dbReference type="InterPro" id="IPR028359">
    <property type="entry name" value="UDP_ManNAc/GlcNAc_DH"/>
</dbReference>
<dbReference type="Pfam" id="PF00984">
    <property type="entry name" value="UDPG_MGDP_dh"/>
    <property type="match status" value="1"/>
</dbReference>
<dbReference type="InterPro" id="IPR008927">
    <property type="entry name" value="6-PGluconate_DH-like_C_sf"/>
</dbReference>
<evidence type="ECO:0000256" key="1">
    <source>
        <dbReference type="ARBA" id="ARBA00006601"/>
    </source>
</evidence>
<dbReference type="InterPro" id="IPR036220">
    <property type="entry name" value="UDP-Glc/GDP-Man_DH_C_sf"/>
</dbReference>
<proteinExistence type="inferred from homology"/>
<keyword evidence="7" id="KW-1185">Reference proteome</keyword>
<evidence type="ECO:0000256" key="4">
    <source>
        <dbReference type="PIRNR" id="PIRNR000124"/>
    </source>
</evidence>
<dbReference type="SUPFAM" id="SSF52413">
    <property type="entry name" value="UDP-glucose/GDP-mannose dehydrogenase C-terminal domain"/>
    <property type="match status" value="1"/>
</dbReference>
<dbReference type="GO" id="GO:0051287">
    <property type="term" value="F:NAD binding"/>
    <property type="evidence" value="ECO:0007669"/>
    <property type="project" value="InterPro"/>
</dbReference>
<evidence type="ECO:0000259" key="5">
    <source>
        <dbReference type="SMART" id="SM00984"/>
    </source>
</evidence>
<dbReference type="SMART" id="SM00984">
    <property type="entry name" value="UDPG_MGDP_dh_C"/>
    <property type="match status" value="1"/>
</dbReference>
<organism evidence="6 7">
    <name type="scientific">Pseudolabrys taiwanensis</name>
    <dbReference type="NCBI Taxonomy" id="331696"/>
    <lineage>
        <taxon>Bacteria</taxon>
        <taxon>Pseudomonadati</taxon>
        <taxon>Pseudomonadota</taxon>
        <taxon>Alphaproteobacteria</taxon>
        <taxon>Hyphomicrobiales</taxon>
        <taxon>Xanthobacteraceae</taxon>
        <taxon>Pseudolabrys</taxon>
    </lineage>
</organism>
<protein>
    <submittedName>
        <fullName evidence="6">Nucleotide sugar dehydrogenase</fullName>
    </submittedName>
</protein>
<dbReference type="PIRSF" id="PIRSF000124">
    <property type="entry name" value="UDPglc_GDPman_dh"/>
    <property type="match status" value="1"/>
</dbReference>
<dbReference type="GO" id="GO:0016616">
    <property type="term" value="F:oxidoreductase activity, acting on the CH-OH group of donors, NAD or NADP as acceptor"/>
    <property type="evidence" value="ECO:0007669"/>
    <property type="project" value="InterPro"/>
</dbReference>
<dbReference type="NCBIfam" id="TIGR03026">
    <property type="entry name" value="NDP-sugDHase"/>
    <property type="match status" value="1"/>
</dbReference>
<dbReference type="InterPro" id="IPR014026">
    <property type="entry name" value="UDP-Glc/GDP-Man_DH_dimer"/>
</dbReference>
<dbReference type="Proteomes" id="UP000254889">
    <property type="component" value="Chromosome"/>
</dbReference>
<dbReference type="PANTHER" id="PTHR43491">
    <property type="entry name" value="UDP-N-ACETYL-D-MANNOSAMINE DEHYDROGENASE"/>
    <property type="match status" value="1"/>
</dbReference>
<dbReference type="InterPro" id="IPR017476">
    <property type="entry name" value="UDP-Glc/GDP-Man"/>
</dbReference>
<comment type="similarity">
    <text evidence="1 4">Belongs to the UDP-glucose/GDP-mannose dehydrogenase family.</text>
</comment>
<dbReference type="InterPro" id="IPR001732">
    <property type="entry name" value="UDP-Glc/GDP-Man_DH_N"/>
</dbReference>
<sequence length="396" mass="43567">MADLTVVGGAGHVGIPLVLAFAEAGLTVNINDLNQDTLATLRAGKLPFIEYGAEPLLEKALADRKLVFSSSPETIGRRGPVIITIGTPVDEFLNPVHGDVQRCIDELLPHVSDDQLLVLRSTVYPGTTDWLADYLKRLGRKNRIAFCPERVVQGYGIRELGSMPQIVSGTSPEAEQEAADLFRKITPEIVICKPQEAEFAKLFSNAYRYIEFAATNQFYMLAKQAGADYQAIMKAMKTNYPRLKSLPGPGFSAGPCLFKDTMQLAAYARNQFGLGHAAMQVNEGLVLQLVDDMRRNYDLANMTVGLLGMAFKAEIDDTRASLSYKVKRALKVCAREVLSTDPFVTTDPSLLPLEQVIERSDIMILCTPHSAYASADFKDKPVIDVWGFLKHGNVVH</sequence>
<dbReference type="InterPro" id="IPR036291">
    <property type="entry name" value="NAD(P)-bd_dom_sf"/>
</dbReference>
<dbReference type="SUPFAM" id="SSF48179">
    <property type="entry name" value="6-phosphogluconate dehydrogenase C-terminal domain-like"/>
    <property type="match status" value="1"/>
</dbReference>
<dbReference type="GO" id="GO:0016628">
    <property type="term" value="F:oxidoreductase activity, acting on the CH-CH group of donors, NAD or NADP as acceptor"/>
    <property type="evidence" value="ECO:0007669"/>
    <property type="project" value="InterPro"/>
</dbReference>
<dbReference type="SUPFAM" id="SSF51735">
    <property type="entry name" value="NAD(P)-binding Rossmann-fold domains"/>
    <property type="match status" value="1"/>
</dbReference>
<gene>
    <name evidence="6" type="ORF">DW352_12785</name>
</gene>
<reference evidence="6 7" key="1">
    <citation type="submission" date="2018-07" db="EMBL/GenBank/DDBJ databases">
        <authorList>
            <person name="Quirk P.G."/>
            <person name="Krulwich T.A."/>
        </authorList>
    </citation>
    <scope>NUCLEOTIDE SEQUENCE [LARGE SCALE GENOMIC DNA]</scope>
    <source>
        <strain evidence="6 7">CC-BB4</strain>
    </source>
</reference>
<keyword evidence="2" id="KW-0560">Oxidoreductase</keyword>
<feature type="domain" description="UDP-glucose/GDP-mannose dehydrogenase C-terminal" evidence="5">
    <location>
        <begin position="305"/>
        <end position="391"/>
    </location>
</feature>
<accession>A0A346A4B9</accession>
<name>A0A346A4B9_9HYPH</name>
<evidence type="ECO:0000313" key="6">
    <source>
        <dbReference type="EMBL" id="AXK84016.1"/>
    </source>
</evidence>
<dbReference type="Pfam" id="PF03721">
    <property type="entry name" value="UDPG_MGDP_dh_N"/>
    <property type="match status" value="1"/>
</dbReference>
<dbReference type="GO" id="GO:0000271">
    <property type="term" value="P:polysaccharide biosynthetic process"/>
    <property type="evidence" value="ECO:0007669"/>
    <property type="project" value="InterPro"/>
</dbReference>
<keyword evidence="3" id="KW-0520">NAD</keyword>
<dbReference type="AlphaFoldDB" id="A0A346A4B9"/>
<dbReference type="PANTHER" id="PTHR43491:SF2">
    <property type="entry name" value="UDP-N-ACETYL-D-MANNOSAMINE DEHYDROGENASE"/>
    <property type="match status" value="1"/>
</dbReference>
<dbReference type="PIRSF" id="PIRSF500136">
    <property type="entry name" value="UDP_ManNAc_DH"/>
    <property type="match status" value="1"/>
</dbReference>
<dbReference type="EMBL" id="CP031417">
    <property type="protein sequence ID" value="AXK84016.1"/>
    <property type="molecule type" value="Genomic_DNA"/>
</dbReference>
<evidence type="ECO:0000256" key="2">
    <source>
        <dbReference type="ARBA" id="ARBA00023002"/>
    </source>
</evidence>
<dbReference type="InterPro" id="IPR014027">
    <property type="entry name" value="UDP-Glc/GDP-Man_DH_C"/>
</dbReference>
<dbReference type="OrthoDB" id="9803238at2"/>
<evidence type="ECO:0000313" key="7">
    <source>
        <dbReference type="Proteomes" id="UP000254889"/>
    </source>
</evidence>
<evidence type="ECO:0000256" key="3">
    <source>
        <dbReference type="ARBA" id="ARBA00023027"/>
    </source>
</evidence>
<dbReference type="KEGG" id="ptaw:DW352_12785"/>
<dbReference type="Pfam" id="PF03720">
    <property type="entry name" value="UDPG_MGDP_dh_C"/>
    <property type="match status" value="1"/>
</dbReference>